<evidence type="ECO:0000256" key="4">
    <source>
        <dbReference type="ARBA" id="ARBA00032089"/>
    </source>
</evidence>
<keyword evidence="3 5" id="KW-0133">Cell shape</keyword>
<protein>
    <recommendedName>
        <fullName evidence="2 5">Cell shape-determining protein MreC</fullName>
    </recommendedName>
    <alternativeName>
        <fullName evidence="4 5">Cell shape protein MreC</fullName>
    </alternativeName>
</protein>
<dbReference type="STRING" id="317025.Tcr_1631"/>
<feature type="coiled-coil region" evidence="6">
    <location>
        <begin position="65"/>
        <end position="109"/>
    </location>
</feature>
<comment type="similarity">
    <text evidence="1 5">Belongs to the MreC family.</text>
</comment>
<proteinExistence type="inferred from homology"/>
<dbReference type="AlphaFoldDB" id="Q31F50"/>
<evidence type="ECO:0000259" key="8">
    <source>
        <dbReference type="Pfam" id="PF04085"/>
    </source>
</evidence>
<dbReference type="GO" id="GO:0005886">
    <property type="term" value="C:plasma membrane"/>
    <property type="evidence" value="ECO:0007669"/>
    <property type="project" value="TreeGrafter"/>
</dbReference>
<dbReference type="PANTHER" id="PTHR34138:SF1">
    <property type="entry name" value="CELL SHAPE-DETERMINING PROTEIN MREC"/>
    <property type="match status" value="1"/>
</dbReference>
<dbReference type="GO" id="GO:0008360">
    <property type="term" value="P:regulation of cell shape"/>
    <property type="evidence" value="ECO:0007669"/>
    <property type="project" value="UniProtKB-KW"/>
</dbReference>
<gene>
    <name evidence="9" type="ordered locus">Tcr_1631</name>
</gene>
<sequence length="282" mass="31551">MTINLSTTSPQKEGTQFLLFFILSIALMVMDHYSHLLSNFRNVLLTTIDPIERTATLPLDIYNWMQQDYTTINQLQMRNQQLETENLLLKAQQQQMGKLKLEISRLNRLLGTASQMSSSSVQIANVSSYSETPLAQFYTLNKGSLDGVKINQTVIDAKGLIGQITSLTPSSSRVQLITDPDIQVPVRIQRTGQRGILNGLGHNQLSLMFIPNSSSIKEGDLLETSGLGDVFPEGHPVAIVRQVNILKGEPYYEIFARPVADLNLSQKVLILSKKTERDNHVR</sequence>
<keyword evidence="7" id="KW-1133">Transmembrane helix</keyword>
<dbReference type="NCBIfam" id="TIGR00219">
    <property type="entry name" value="mreC"/>
    <property type="match status" value="1"/>
</dbReference>
<dbReference type="Gene3D" id="2.40.10.340">
    <property type="entry name" value="Rod shape-determining protein MreC, domain 1"/>
    <property type="match status" value="1"/>
</dbReference>
<evidence type="ECO:0000256" key="3">
    <source>
        <dbReference type="ARBA" id="ARBA00022960"/>
    </source>
</evidence>
<keyword evidence="7" id="KW-0472">Membrane</keyword>
<dbReference type="Pfam" id="PF04085">
    <property type="entry name" value="MreC"/>
    <property type="match status" value="1"/>
</dbReference>
<dbReference type="KEGG" id="tcx:Tcr_1631"/>
<dbReference type="InterPro" id="IPR055342">
    <property type="entry name" value="MreC_beta-barrel_core"/>
</dbReference>
<evidence type="ECO:0000256" key="5">
    <source>
        <dbReference type="PIRNR" id="PIRNR038471"/>
    </source>
</evidence>
<evidence type="ECO:0000313" key="9">
    <source>
        <dbReference type="EMBL" id="ABB42223.1"/>
    </source>
</evidence>
<reference evidence="9" key="1">
    <citation type="submission" date="2006-07" db="EMBL/GenBank/DDBJ databases">
        <title>Complete sequence of Thiomicrospira crunogena XCL-2.</title>
        <authorList>
            <consortium name="US DOE Joint Genome Institute"/>
            <person name="Copeland A."/>
            <person name="Lucas S."/>
            <person name="Lapidus A."/>
            <person name="Barry K."/>
            <person name="Detter J.C."/>
            <person name="Glavina del Rio T."/>
            <person name="Hammon N."/>
            <person name="Israni S."/>
            <person name="Dalin E."/>
            <person name="Tice H."/>
            <person name="Pitluck S."/>
            <person name="Chain P."/>
            <person name="Malfatti S."/>
            <person name="Shin M."/>
            <person name="Vergez L."/>
            <person name="Schmutz J."/>
            <person name="Larimer F."/>
            <person name="Land M."/>
            <person name="Hauser L."/>
            <person name="Kyrpides N."/>
            <person name="Lykidis A."/>
            <person name="Scott K.M."/>
            <person name="Sievert S."/>
            <person name="Kerfeld C."/>
            <person name="Freyermuth S."/>
            <person name="Dobrinski K."/>
            <person name="Boller A."/>
            <person name="Fitzpatrick K."/>
            <person name="Thoma P."/>
            <person name="Moore J."/>
            <person name="Richardson P."/>
        </authorList>
    </citation>
    <scope>NUCLEOTIDE SEQUENCE</scope>
    <source>
        <strain evidence="9">XCL-2</strain>
    </source>
</reference>
<dbReference type="EMBL" id="CP000109">
    <property type="protein sequence ID" value="ABB42223.1"/>
    <property type="molecule type" value="Genomic_DNA"/>
</dbReference>
<dbReference type="HOGENOM" id="CLU_042663_2_0_6"/>
<evidence type="ECO:0000256" key="2">
    <source>
        <dbReference type="ARBA" id="ARBA00013855"/>
    </source>
</evidence>
<evidence type="ECO:0000256" key="6">
    <source>
        <dbReference type="SAM" id="Coils"/>
    </source>
</evidence>
<organism evidence="9">
    <name type="scientific">Hydrogenovibrio crunogenus (strain DSM 25203 / XCL-2)</name>
    <name type="common">Thiomicrospira crunogena</name>
    <dbReference type="NCBI Taxonomy" id="317025"/>
    <lineage>
        <taxon>Bacteria</taxon>
        <taxon>Pseudomonadati</taxon>
        <taxon>Pseudomonadota</taxon>
        <taxon>Gammaproteobacteria</taxon>
        <taxon>Thiotrichales</taxon>
        <taxon>Piscirickettsiaceae</taxon>
        <taxon>Hydrogenovibrio</taxon>
    </lineage>
</organism>
<dbReference type="Gene3D" id="2.40.10.350">
    <property type="entry name" value="Rod shape-determining protein MreC, domain 2"/>
    <property type="match status" value="1"/>
</dbReference>
<dbReference type="eggNOG" id="COG1792">
    <property type="taxonomic scope" value="Bacteria"/>
</dbReference>
<evidence type="ECO:0000256" key="1">
    <source>
        <dbReference type="ARBA" id="ARBA00009369"/>
    </source>
</evidence>
<dbReference type="InterPro" id="IPR042177">
    <property type="entry name" value="Cell/Rod_1"/>
</dbReference>
<evidence type="ECO:0000256" key="7">
    <source>
        <dbReference type="SAM" id="Phobius"/>
    </source>
</evidence>
<accession>Q31F50</accession>
<dbReference type="PANTHER" id="PTHR34138">
    <property type="entry name" value="CELL SHAPE-DETERMINING PROTEIN MREC"/>
    <property type="match status" value="1"/>
</dbReference>
<dbReference type="PIRSF" id="PIRSF038471">
    <property type="entry name" value="MreC"/>
    <property type="match status" value="1"/>
</dbReference>
<keyword evidence="7" id="KW-0812">Transmembrane</keyword>
<dbReference type="InterPro" id="IPR042175">
    <property type="entry name" value="Cell/Rod_MreC_2"/>
</dbReference>
<feature type="transmembrane region" description="Helical" evidence="7">
    <location>
        <begin position="15"/>
        <end position="33"/>
    </location>
</feature>
<dbReference type="InterPro" id="IPR007221">
    <property type="entry name" value="MreC"/>
</dbReference>
<feature type="domain" description="Rod shape-determining protein MreC beta-barrel core" evidence="8">
    <location>
        <begin position="128"/>
        <end position="271"/>
    </location>
</feature>
<keyword evidence="6" id="KW-0175">Coiled coil</keyword>
<comment type="function">
    <text evidence="5">Involved in formation and maintenance of cell shape.</text>
</comment>
<name>Q31F50_HYDCU</name>